<dbReference type="EMBL" id="CAJNOO010006570">
    <property type="protein sequence ID" value="CAF1450450.1"/>
    <property type="molecule type" value="Genomic_DNA"/>
</dbReference>
<sequence>MSLMQIIQSIYLDNKTPHDSERVEVLLAVGKAVAEFCQYVNHSTNFFLYALTGRVFRHEFVRFFFPMRRLLTSNGVGGGGRRCPVYSFDKRANRSMLNLQLQQQQQQQQQQMTFERATGGGQTLRQQQQRQRISMLLLRFPDDNNNVSRRASQTIKSSLLLKELDKVIQD</sequence>
<proteinExistence type="predicted"/>
<comment type="caution">
    <text evidence="2">The sequence shown here is derived from an EMBL/GenBank/DDBJ whole genome shotgun (WGS) entry which is preliminary data.</text>
</comment>
<accession>A0A815SQI2</accession>
<evidence type="ECO:0000313" key="1">
    <source>
        <dbReference type="EMBL" id="CAF1450450.1"/>
    </source>
</evidence>
<protein>
    <submittedName>
        <fullName evidence="2">Uncharacterized protein</fullName>
    </submittedName>
</protein>
<dbReference type="Proteomes" id="UP000663882">
    <property type="component" value="Unassembled WGS sequence"/>
</dbReference>
<dbReference type="Proteomes" id="UP000663874">
    <property type="component" value="Unassembled WGS sequence"/>
</dbReference>
<dbReference type="Gene3D" id="1.20.1070.10">
    <property type="entry name" value="Rhodopsin 7-helix transmembrane proteins"/>
    <property type="match status" value="1"/>
</dbReference>
<dbReference type="AlphaFoldDB" id="A0A815SQI2"/>
<dbReference type="EMBL" id="CAJOBE010007914">
    <property type="protein sequence ID" value="CAF4049168.1"/>
    <property type="molecule type" value="Genomic_DNA"/>
</dbReference>
<dbReference type="OrthoDB" id="9990906at2759"/>
<organism evidence="2 4">
    <name type="scientific">Rotaria sordida</name>
    <dbReference type="NCBI Taxonomy" id="392033"/>
    <lineage>
        <taxon>Eukaryota</taxon>
        <taxon>Metazoa</taxon>
        <taxon>Spiralia</taxon>
        <taxon>Gnathifera</taxon>
        <taxon>Rotifera</taxon>
        <taxon>Eurotatoria</taxon>
        <taxon>Bdelloidea</taxon>
        <taxon>Philodinida</taxon>
        <taxon>Philodinidae</taxon>
        <taxon>Rotaria</taxon>
    </lineage>
</organism>
<dbReference type="Proteomes" id="UP000663889">
    <property type="component" value="Unassembled WGS sequence"/>
</dbReference>
<dbReference type="EMBL" id="CAJNOU010006088">
    <property type="protein sequence ID" value="CAF1496651.1"/>
    <property type="molecule type" value="Genomic_DNA"/>
</dbReference>
<evidence type="ECO:0000313" key="4">
    <source>
        <dbReference type="Proteomes" id="UP000663889"/>
    </source>
</evidence>
<evidence type="ECO:0000313" key="2">
    <source>
        <dbReference type="EMBL" id="CAF1496651.1"/>
    </source>
</evidence>
<reference evidence="2" key="1">
    <citation type="submission" date="2021-02" db="EMBL/GenBank/DDBJ databases">
        <authorList>
            <person name="Nowell W R."/>
        </authorList>
    </citation>
    <scope>NUCLEOTIDE SEQUENCE</scope>
</reference>
<evidence type="ECO:0000313" key="3">
    <source>
        <dbReference type="EMBL" id="CAF4049168.1"/>
    </source>
</evidence>
<gene>
    <name evidence="3" type="ORF">FNK824_LOCUS28607</name>
    <name evidence="1" type="ORF">RFH988_LOCUS36731</name>
    <name evidence="2" type="ORF">SEV965_LOCUS35853</name>
</gene>
<name>A0A815SQI2_9BILA</name>